<dbReference type="AlphaFoldDB" id="A0A4R4WT58"/>
<dbReference type="EMBL" id="SMKR01000099">
    <property type="protein sequence ID" value="TDD20776.1"/>
    <property type="molecule type" value="Genomic_DNA"/>
</dbReference>
<comment type="caution">
    <text evidence="3">The sequence shown here is derived from an EMBL/GenBank/DDBJ whole genome shotgun (WGS) entry which is preliminary data.</text>
</comment>
<dbReference type="PIRSF" id="PIRSF007531">
    <property type="entry name" value="CPT"/>
    <property type="match status" value="1"/>
</dbReference>
<accession>A0A4R4WT58</accession>
<dbReference type="RefSeq" id="WP_132323099.1">
    <property type="nucleotide sequence ID" value="NZ_SMKR01000099.1"/>
</dbReference>
<gene>
    <name evidence="3" type="ORF">E1218_22010</name>
</gene>
<evidence type="ECO:0000313" key="4">
    <source>
        <dbReference type="Proteomes" id="UP000295172"/>
    </source>
</evidence>
<dbReference type="InterPro" id="IPR027417">
    <property type="entry name" value="P-loop_NTPase"/>
</dbReference>
<keyword evidence="3" id="KW-0808">Transferase</keyword>
<dbReference type="Pfam" id="PF07931">
    <property type="entry name" value="CPT"/>
    <property type="match status" value="1"/>
</dbReference>
<protein>
    <submittedName>
        <fullName evidence="3">Chloramphenicol phosphotransferase</fullName>
    </submittedName>
</protein>
<evidence type="ECO:0000256" key="2">
    <source>
        <dbReference type="PIRSR" id="PIRSR007531-2"/>
    </source>
</evidence>
<dbReference type="InterPro" id="IPR012853">
    <property type="entry name" value="CPT"/>
</dbReference>
<dbReference type="Proteomes" id="UP000295172">
    <property type="component" value="Unassembled WGS sequence"/>
</dbReference>
<dbReference type="GO" id="GO:0016740">
    <property type="term" value="F:transferase activity"/>
    <property type="evidence" value="ECO:0007669"/>
    <property type="project" value="UniProtKB-KW"/>
</dbReference>
<name>A0A4R4WT58_9ACTN</name>
<organism evidence="3 4">
    <name type="scientific">Kribbella turkmenica</name>
    <dbReference type="NCBI Taxonomy" id="2530375"/>
    <lineage>
        <taxon>Bacteria</taxon>
        <taxon>Bacillati</taxon>
        <taxon>Actinomycetota</taxon>
        <taxon>Actinomycetes</taxon>
        <taxon>Propionibacteriales</taxon>
        <taxon>Kribbellaceae</taxon>
        <taxon>Kribbella</taxon>
    </lineage>
</organism>
<proteinExistence type="predicted"/>
<keyword evidence="4" id="KW-1185">Reference proteome</keyword>
<feature type="active site" evidence="1">
    <location>
        <position position="57"/>
    </location>
</feature>
<evidence type="ECO:0000256" key="1">
    <source>
        <dbReference type="PIRSR" id="PIRSR007531-1"/>
    </source>
</evidence>
<evidence type="ECO:0000313" key="3">
    <source>
        <dbReference type="EMBL" id="TDD20776.1"/>
    </source>
</evidence>
<dbReference type="Gene3D" id="3.40.50.300">
    <property type="entry name" value="P-loop containing nucleotide triphosphate hydrolases"/>
    <property type="match status" value="1"/>
</dbReference>
<feature type="binding site" evidence="2">
    <location>
        <begin position="30"/>
        <end position="37"/>
    </location>
    <ligand>
        <name>ATP</name>
        <dbReference type="ChEBI" id="CHEBI:30616"/>
    </ligand>
</feature>
<dbReference type="GO" id="GO:0005524">
    <property type="term" value="F:ATP binding"/>
    <property type="evidence" value="ECO:0007669"/>
    <property type="project" value="InterPro"/>
</dbReference>
<dbReference type="SUPFAM" id="SSF52540">
    <property type="entry name" value="P-loop containing nucleoside triphosphate hydrolases"/>
    <property type="match status" value="1"/>
</dbReference>
<sequence length="211" mass="22905">MVADELNQSPRAPHLGRRQTSLPSIIFLNGASSAGKTTLGRALQASLAEPYLLMGLDTCLAMVPAEWSGGPLGAHRAQGFQYLDLPHENGKPVSGLSHGPVGLRMLKGFHRAVREFVHAGNRVIVDEMMLGADVRDHWLTTLAGLDVLWVAVHCDLPELERRELARRGRVGLARWSADRVHEGMTYNLSVNTTTRSPEACARQIASAASEA</sequence>
<dbReference type="OrthoDB" id="67453at2"/>
<reference evidence="3 4" key="1">
    <citation type="submission" date="2019-02" db="EMBL/GenBank/DDBJ databases">
        <title>Draft genome sequences of novel Actinobacteria.</title>
        <authorList>
            <person name="Sahin N."/>
            <person name="Ay H."/>
            <person name="Saygin H."/>
        </authorList>
    </citation>
    <scope>NUCLEOTIDE SEQUENCE [LARGE SCALE GENOMIC DNA]</scope>
    <source>
        <strain evidence="3 4">16K104</strain>
    </source>
</reference>